<dbReference type="Pfam" id="PF01814">
    <property type="entry name" value="Hemerythrin"/>
    <property type="match status" value="1"/>
</dbReference>
<comment type="similarity">
    <text evidence="1">Belongs to the hemerythrin family.</text>
</comment>
<evidence type="ECO:0000256" key="1">
    <source>
        <dbReference type="ARBA" id="ARBA00010587"/>
    </source>
</evidence>
<dbReference type="InterPro" id="IPR012827">
    <property type="entry name" value="Hemerythrin_metal-bd"/>
</dbReference>
<dbReference type="SUPFAM" id="SSF47188">
    <property type="entry name" value="Hemerythrin-like"/>
    <property type="match status" value="1"/>
</dbReference>
<dbReference type="PROSITE" id="PS00550">
    <property type="entry name" value="HEMERYTHRINS"/>
    <property type="match status" value="1"/>
</dbReference>
<feature type="domain" description="Hemerythrin-like" evidence="5">
    <location>
        <begin position="16"/>
        <end position="131"/>
    </location>
</feature>
<keyword evidence="2" id="KW-0813">Transport</keyword>
<protein>
    <submittedName>
        <fullName evidence="6">Hemerythrin family protein</fullName>
    </submittedName>
</protein>
<dbReference type="NCBIfam" id="TIGR02481">
    <property type="entry name" value="hemeryth_dom"/>
    <property type="match status" value="1"/>
</dbReference>
<accession>A0ABT7QY11</accession>
<dbReference type="InterPro" id="IPR050669">
    <property type="entry name" value="Hemerythrin"/>
</dbReference>
<dbReference type="InterPro" id="IPR035938">
    <property type="entry name" value="Hemerythrin-like_sf"/>
</dbReference>
<keyword evidence="3" id="KW-0479">Metal-binding</keyword>
<keyword evidence="4" id="KW-0408">Iron</keyword>
<evidence type="ECO:0000313" key="6">
    <source>
        <dbReference type="EMBL" id="MDM5271725.1"/>
    </source>
</evidence>
<evidence type="ECO:0000256" key="2">
    <source>
        <dbReference type="ARBA" id="ARBA00022621"/>
    </source>
</evidence>
<dbReference type="PANTHER" id="PTHR37164:SF1">
    <property type="entry name" value="BACTERIOHEMERYTHRIN"/>
    <property type="match status" value="1"/>
</dbReference>
<evidence type="ECO:0000256" key="3">
    <source>
        <dbReference type="ARBA" id="ARBA00022723"/>
    </source>
</evidence>
<dbReference type="PANTHER" id="PTHR37164">
    <property type="entry name" value="BACTERIOHEMERYTHRIN"/>
    <property type="match status" value="1"/>
</dbReference>
<gene>
    <name evidence="6" type="ORF">PGH07_06020</name>
</gene>
<evidence type="ECO:0000313" key="7">
    <source>
        <dbReference type="Proteomes" id="UP001169069"/>
    </source>
</evidence>
<comment type="caution">
    <text evidence="6">The sequence shown here is derived from an EMBL/GenBank/DDBJ whole genome shotgun (WGS) entry which is preliminary data.</text>
</comment>
<dbReference type="EMBL" id="JAQIBD010000002">
    <property type="protein sequence ID" value="MDM5271725.1"/>
    <property type="molecule type" value="Genomic_DNA"/>
</dbReference>
<evidence type="ECO:0000256" key="4">
    <source>
        <dbReference type="ARBA" id="ARBA00023004"/>
    </source>
</evidence>
<proteinExistence type="inferred from homology"/>
<reference evidence="6" key="1">
    <citation type="submission" date="2023-01" db="EMBL/GenBank/DDBJ databases">
        <title>Sulfurovum sp. zt1-1 genome assembly.</title>
        <authorList>
            <person name="Wang J."/>
        </authorList>
    </citation>
    <scope>NUCLEOTIDE SEQUENCE</scope>
    <source>
        <strain evidence="6">Zt1-1</strain>
    </source>
</reference>
<keyword evidence="7" id="KW-1185">Reference proteome</keyword>
<evidence type="ECO:0000259" key="5">
    <source>
        <dbReference type="Pfam" id="PF01814"/>
    </source>
</evidence>
<dbReference type="InterPro" id="IPR016131">
    <property type="entry name" value="Haemerythrin_Fe_BS"/>
</dbReference>
<dbReference type="CDD" id="cd12107">
    <property type="entry name" value="Hemerythrin"/>
    <property type="match status" value="1"/>
</dbReference>
<dbReference type="Gene3D" id="1.20.120.50">
    <property type="entry name" value="Hemerythrin-like"/>
    <property type="match status" value="1"/>
</dbReference>
<dbReference type="RefSeq" id="WP_289413440.1">
    <property type="nucleotide sequence ID" value="NZ_JAQIBD010000002.1"/>
</dbReference>
<sequence length="145" mass="16833">MLLDTDALPSVDMSFMNEVHKEEVHIINHLFTALLAYENAPSLDNALVIDALFEKWYKHTVSHFEGEEVKMRESGFPPYAMHKGEHDRVLGEIRDLLEKWKESREPKPLKIYMIEVLPSWLLNHIQTMDTVTARFLKTGISPCNI</sequence>
<dbReference type="InterPro" id="IPR012312">
    <property type="entry name" value="Hemerythrin-like"/>
</dbReference>
<dbReference type="Proteomes" id="UP001169069">
    <property type="component" value="Unassembled WGS sequence"/>
</dbReference>
<organism evidence="6 7">
    <name type="scientific">Sulfurovum zhangzhouensis</name>
    <dbReference type="NCBI Taxonomy" id="3019067"/>
    <lineage>
        <taxon>Bacteria</taxon>
        <taxon>Pseudomonadati</taxon>
        <taxon>Campylobacterota</taxon>
        <taxon>Epsilonproteobacteria</taxon>
        <taxon>Campylobacterales</taxon>
        <taxon>Sulfurovaceae</taxon>
        <taxon>Sulfurovum</taxon>
    </lineage>
</organism>
<name>A0ABT7QY11_9BACT</name>
<keyword evidence="2" id="KW-0561">Oxygen transport</keyword>